<feature type="region of interest" description="Disordered" evidence="1">
    <location>
        <begin position="300"/>
        <end position="321"/>
    </location>
</feature>
<proteinExistence type="predicted"/>
<protein>
    <recommendedName>
        <fullName evidence="5">Htaa domain-containing protein</fullName>
    </recommendedName>
</protein>
<keyword evidence="2" id="KW-1133">Transmembrane helix</keyword>
<dbReference type="Proteomes" id="UP001157017">
    <property type="component" value="Unassembled WGS sequence"/>
</dbReference>
<feature type="compositionally biased region" description="Basic residues" evidence="1">
    <location>
        <begin position="163"/>
        <end position="176"/>
    </location>
</feature>
<organism evidence="3 4">
    <name type="scientific">Angustibacter aerolatus</name>
    <dbReference type="NCBI Taxonomy" id="1162965"/>
    <lineage>
        <taxon>Bacteria</taxon>
        <taxon>Bacillati</taxon>
        <taxon>Actinomycetota</taxon>
        <taxon>Actinomycetes</taxon>
        <taxon>Kineosporiales</taxon>
        <taxon>Kineosporiaceae</taxon>
    </lineage>
</organism>
<keyword evidence="2" id="KW-0472">Membrane</keyword>
<reference evidence="4" key="1">
    <citation type="journal article" date="2019" name="Int. J. Syst. Evol. Microbiol.">
        <title>The Global Catalogue of Microorganisms (GCM) 10K type strain sequencing project: providing services to taxonomists for standard genome sequencing and annotation.</title>
        <authorList>
            <consortium name="The Broad Institute Genomics Platform"/>
            <consortium name="The Broad Institute Genome Sequencing Center for Infectious Disease"/>
            <person name="Wu L."/>
            <person name="Ma J."/>
        </authorList>
    </citation>
    <scope>NUCLEOTIDE SEQUENCE [LARGE SCALE GENOMIC DNA]</scope>
    <source>
        <strain evidence="4">NBRC 108730</strain>
    </source>
</reference>
<feature type="transmembrane region" description="Helical" evidence="2">
    <location>
        <begin position="41"/>
        <end position="62"/>
    </location>
</feature>
<feature type="compositionally biased region" description="Pro residues" evidence="1">
    <location>
        <begin position="308"/>
        <end position="321"/>
    </location>
</feature>
<comment type="caution">
    <text evidence="3">The sequence shown here is derived from an EMBL/GenBank/DDBJ whole genome shotgun (WGS) entry which is preliminary data.</text>
</comment>
<evidence type="ECO:0000313" key="3">
    <source>
        <dbReference type="EMBL" id="GMA89326.1"/>
    </source>
</evidence>
<keyword evidence="2" id="KW-0812">Transmembrane</keyword>
<accession>A0ABQ6JP22</accession>
<gene>
    <name evidence="3" type="ORF">GCM10025868_45760</name>
</gene>
<keyword evidence="4" id="KW-1185">Reference proteome</keyword>
<evidence type="ECO:0000256" key="1">
    <source>
        <dbReference type="SAM" id="MobiDB-lite"/>
    </source>
</evidence>
<feature type="region of interest" description="Disordered" evidence="1">
    <location>
        <begin position="223"/>
        <end position="286"/>
    </location>
</feature>
<feature type="compositionally biased region" description="Basic residues" evidence="1">
    <location>
        <begin position="223"/>
        <end position="246"/>
    </location>
</feature>
<feature type="compositionally biased region" description="Basic residues" evidence="1">
    <location>
        <begin position="273"/>
        <end position="286"/>
    </location>
</feature>
<name>A0ABQ6JP22_9ACTN</name>
<evidence type="ECO:0000313" key="4">
    <source>
        <dbReference type="Proteomes" id="UP001157017"/>
    </source>
</evidence>
<sequence length="321" mass="34121">MDENCPDPENGARTSVAALRAAGPGEETPPMLARRSRARRVLAAVTGATVAGLALLAAPGAAQAKETASNAHFAVTLNGRTYDAAAGEVRLKGVTPSGRITVRGANVGFTVDPATLGVYDYALTGAPVTGRMVTTPTTIFASKVPQATAAQTARPVVQEPAGARRRPGAGAGHRRRLGEGAGEGRPAGRHLPGRAGGLRRLGHHDAHPRRRALLLRELVHRQGQLRRRHRRRQPHRVGHRLARHAARQGQPAGRDEDLPGRHVHALAGDLGRPHGRRARRGRHRACRPVRRACTSRCQAQNRIRGSLPVPPNPTDPTPIGG</sequence>
<evidence type="ECO:0000256" key="2">
    <source>
        <dbReference type="SAM" id="Phobius"/>
    </source>
</evidence>
<evidence type="ECO:0008006" key="5">
    <source>
        <dbReference type="Google" id="ProtNLM"/>
    </source>
</evidence>
<dbReference type="EMBL" id="BSUZ01000001">
    <property type="protein sequence ID" value="GMA89326.1"/>
    <property type="molecule type" value="Genomic_DNA"/>
</dbReference>
<feature type="region of interest" description="Disordered" evidence="1">
    <location>
        <begin position="151"/>
        <end position="206"/>
    </location>
</feature>